<evidence type="ECO:0000313" key="2">
    <source>
        <dbReference type="EMBL" id="KAK3273131.1"/>
    </source>
</evidence>
<evidence type="ECO:0000256" key="1">
    <source>
        <dbReference type="SAM" id="MobiDB-lite"/>
    </source>
</evidence>
<name>A0AAE0G7T0_9CHLO</name>
<evidence type="ECO:0000313" key="3">
    <source>
        <dbReference type="Proteomes" id="UP001190700"/>
    </source>
</evidence>
<feature type="region of interest" description="Disordered" evidence="1">
    <location>
        <begin position="1"/>
        <end position="25"/>
    </location>
</feature>
<sequence>MCGSCRADIPPPALRPVKGGEDGSPRGEDVYLCEAGGCGRRLVWWGWWTGESGWDYEDGEVVRQPLVVAGDYADNRPAATAEVQVTWSKVVTTTELMAAGSVMVVTEGTLQSGLEQAGWMKVIVRAVAMVVARAEVSCVGGGEEGCGSGVATVVRAVEVTTAVVVASGDW</sequence>
<proteinExistence type="predicted"/>
<gene>
    <name evidence="2" type="ORF">CYMTET_18619</name>
</gene>
<organism evidence="2 3">
    <name type="scientific">Cymbomonas tetramitiformis</name>
    <dbReference type="NCBI Taxonomy" id="36881"/>
    <lineage>
        <taxon>Eukaryota</taxon>
        <taxon>Viridiplantae</taxon>
        <taxon>Chlorophyta</taxon>
        <taxon>Pyramimonadophyceae</taxon>
        <taxon>Pyramimonadales</taxon>
        <taxon>Pyramimonadaceae</taxon>
        <taxon>Cymbomonas</taxon>
    </lineage>
</organism>
<protein>
    <submittedName>
        <fullName evidence="2">Uncharacterized protein</fullName>
    </submittedName>
</protein>
<dbReference type="Proteomes" id="UP001190700">
    <property type="component" value="Unassembled WGS sequence"/>
</dbReference>
<accession>A0AAE0G7T0</accession>
<dbReference type="AlphaFoldDB" id="A0AAE0G7T0"/>
<keyword evidence="3" id="KW-1185">Reference proteome</keyword>
<comment type="caution">
    <text evidence="2">The sequence shown here is derived from an EMBL/GenBank/DDBJ whole genome shotgun (WGS) entry which is preliminary data.</text>
</comment>
<dbReference type="EMBL" id="LGRX02008631">
    <property type="protein sequence ID" value="KAK3273131.1"/>
    <property type="molecule type" value="Genomic_DNA"/>
</dbReference>
<reference evidence="2 3" key="1">
    <citation type="journal article" date="2015" name="Genome Biol. Evol.">
        <title>Comparative Genomics of a Bacterivorous Green Alga Reveals Evolutionary Causalities and Consequences of Phago-Mixotrophic Mode of Nutrition.</title>
        <authorList>
            <person name="Burns J.A."/>
            <person name="Paasch A."/>
            <person name="Narechania A."/>
            <person name="Kim E."/>
        </authorList>
    </citation>
    <scope>NUCLEOTIDE SEQUENCE [LARGE SCALE GENOMIC DNA]</scope>
    <source>
        <strain evidence="2 3">PLY_AMNH</strain>
    </source>
</reference>